<dbReference type="InterPro" id="IPR013108">
    <property type="entry name" value="Amidohydro_3"/>
</dbReference>
<dbReference type="AlphaFoldDB" id="A0A0U1CXU8"/>
<name>A0A0U1CXU8_9MYCO</name>
<dbReference type="GO" id="GO:0016810">
    <property type="term" value="F:hydrolase activity, acting on carbon-nitrogen (but not peptide) bonds"/>
    <property type="evidence" value="ECO:0007669"/>
    <property type="project" value="InterPro"/>
</dbReference>
<organism evidence="2 3">
    <name type="scientific">Mycolicibacterium conceptionense</name>
    <dbReference type="NCBI Taxonomy" id="451644"/>
    <lineage>
        <taxon>Bacteria</taxon>
        <taxon>Bacillati</taxon>
        <taxon>Actinomycetota</taxon>
        <taxon>Actinomycetes</taxon>
        <taxon>Mycobacteriales</taxon>
        <taxon>Mycobacteriaceae</taxon>
        <taxon>Mycolicibacterium</taxon>
    </lineage>
</organism>
<reference evidence="2 3" key="1">
    <citation type="submission" date="2015-03" db="EMBL/GenBank/DDBJ databases">
        <authorList>
            <person name="Murphy D."/>
        </authorList>
    </citation>
    <scope>NUCLEOTIDE SEQUENCE [LARGE SCALE GENOMIC DNA]</scope>
    <source>
        <strain evidence="2 3">D16</strain>
    </source>
</reference>
<dbReference type="Proteomes" id="UP000182227">
    <property type="component" value="Unassembled WGS sequence"/>
</dbReference>
<dbReference type="InterPro" id="IPR011059">
    <property type="entry name" value="Metal-dep_hydrolase_composite"/>
</dbReference>
<dbReference type="SUPFAM" id="SSF51338">
    <property type="entry name" value="Composite domain of metallo-dependent hydrolases"/>
    <property type="match status" value="1"/>
</dbReference>
<evidence type="ECO:0000313" key="3">
    <source>
        <dbReference type="Proteomes" id="UP000182227"/>
    </source>
</evidence>
<protein>
    <submittedName>
        <fullName evidence="2">D-amino acid aminohydrolase</fullName>
    </submittedName>
</protein>
<evidence type="ECO:0000259" key="1">
    <source>
        <dbReference type="Pfam" id="PF07969"/>
    </source>
</evidence>
<proteinExistence type="predicted"/>
<dbReference type="EMBL" id="CTEF01000001">
    <property type="protein sequence ID" value="CQD04125.1"/>
    <property type="molecule type" value="Genomic_DNA"/>
</dbReference>
<feature type="domain" description="Amidohydrolase 3" evidence="1">
    <location>
        <begin position="2"/>
        <end position="72"/>
    </location>
</feature>
<evidence type="ECO:0000313" key="2">
    <source>
        <dbReference type="EMBL" id="CQD04125.1"/>
    </source>
</evidence>
<dbReference type="Gene3D" id="2.30.40.10">
    <property type="entry name" value="Urease, subunit C, domain 1"/>
    <property type="match status" value="1"/>
</dbReference>
<keyword evidence="2" id="KW-0378">Hydrolase</keyword>
<sequence length="91" mass="9672">MIRKQSHDTAQLYGMSDRGVIGVGKKADVNVIDLDALTLHAPRMAYDLPAGGKRLVQGASGYDATIVSGTVTRRHGVDTGARPGRLVRGTR</sequence>
<dbReference type="Pfam" id="PF07969">
    <property type="entry name" value="Amidohydro_3"/>
    <property type="match status" value="1"/>
</dbReference>
<gene>
    <name evidence="2" type="ORF">BN970_00647</name>
</gene>
<accession>A0A0U1CXU8</accession>